<feature type="region of interest" description="Disordered" evidence="5">
    <location>
        <begin position="255"/>
        <end position="285"/>
    </location>
</feature>
<feature type="domain" description="Protein kinase" evidence="6">
    <location>
        <begin position="366"/>
        <end position="770"/>
    </location>
</feature>
<dbReference type="SUPFAM" id="SSF56112">
    <property type="entry name" value="Protein kinase-like (PK-like)"/>
    <property type="match status" value="1"/>
</dbReference>
<evidence type="ECO:0000256" key="4">
    <source>
        <dbReference type="ARBA" id="ARBA00022840"/>
    </source>
</evidence>
<organism evidence="8 9">
    <name type="scientific">Stephanodiscus triporus</name>
    <dbReference type="NCBI Taxonomy" id="2934178"/>
    <lineage>
        <taxon>Eukaryota</taxon>
        <taxon>Sar</taxon>
        <taxon>Stramenopiles</taxon>
        <taxon>Ochrophyta</taxon>
        <taxon>Bacillariophyta</taxon>
        <taxon>Coscinodiscophyceae</taxon>
        <taxon>Thalassiosirophycidae</taxon>
        <taxon>Stephanodiscales</taxon>
        <taxon>Stephanodiscaceae</taxon>
        <taxon>Stephanodiscus</taxon>
    </lineage>
</organism>
<evidence type="ECO:0000256" key="2">
    <source>
        <dbReference type="ARBA" id="ARBA00022741"/>
    </source>
</evidence>
<protein>
    <recommendedName>
        <fullName evidence="10">Protein kinase domain-containing protein</fullName>
    </recommendedName>
</protein>
<evidence type="ECO:0008006" key="10">
    <source>
        <dbReference type="Google" id="ProtNLM"/>
    </source>
</evidence>
<sequence length="828" mass="94557">MLFGKTLNEVVKSDWRCHAVAYMELKRELSEGHCTSSCNSDGLGHGANDGESHAAACEMKNDDVHSVHTESSYRISDHQVANFFLIYDDSVVRLNMFYHDRVQWARGERVELEHAFGGCIAGDKKTNEYNDSDVNEVALSSDKVEVGRSFSSTKLLVDRIDNFSRDIELVLEFLALNITAFSKIMKKFDKRTGSSLREAKMKDLKAQYPYLYSGGELRECKNLCSEWTKQLHVILQHDPLVVGYLRGIFAPNPISSSNTDGRKSSQLEARKKAATATNGENPQDRCEIIKDGSKQEAKIRTYEKEYPVKIHCHITPQSIHMTDESRVLQNRINCVKEELCLQKLNSPFFDGSLDNNPPPSFVSSEVELARVLGEGEFCTIYEVRRFHVPESCHICFLHRGYKDPSPDPRPTFVMIDNIDPSQRDEELRLFPANDDGQSIPPTQANAANRSSELSPKPSSTFSFTYDANISDYADLEDDHEDDGFDHPARGFMKDHCLRNGEARYAVKRIRSCLVGEEEIMLSAIDLAREAEFLAMLKHPNIIKIRGTFNEPGHPEYSLILDRLYDTLEVQMKKWQEDVILYQGKLKGLIGRNTMMLDKIWNDRLVAAYDLACALAYLHSRRILHRDIKPANIGFDIRGDIKLFDFGLAKELKPIDCEGKDQYISSGMAGTRRYMAPEMAQAKGYGLSADVYSFGVLFWELLALRDAYEKYSREKHYKYVIVEGKRPKIYKSWPSVIKNLIKRCLHKEPLERPSFSGVCELIKFGIPYEFTASDRSDELLLRSYKSKQGGIHELDHTDRSYDHVQSDSLSRSFKMKTPLNHARNVVFRL</sequence>
<dbReference type="GO" id="GO:0005524">
    <property type="term" value="F:ATP binding"/>
    <property type="evidence" value="ECO:0007669"/>
    <property type="project" value="UniProtKB-KW"/>
</dbReference>
<dbReference type="InterPro" id="IPR051681">
    <property type="entry name" value="Ser/Thr_Kinases-Pseudokinases"/>
</dbReference>
<dbReference type="PANTHER" id="PTHR44329:SF288">
    <property type="entry name" value="MITOGEN-ACTIVATED PROTEIN KINASE KINASE KINASE 20"/>
    <property type="match status" value="1"/>
</dbReference>
<dbReference type="PANTHER" id="PTHR44329">
    <property type="entry name" value="SERINE/THREONINE-PROTEIN KINASE TNNI3K-RELATED"/>
    <property type="match status" value="1"/>
</dbReference>
<feature type="compositionally biased region" description="Basic and acidic residues" evidence="5">
    <location>
        <begin position="260"/>
        <end position="271"/>
    </location>
</feature>
<feature type="domain" description="SPX" evidence="7">
    <location>
        <begin position="1"/>
        <end position="202"/>
    </location>
</feature>
<evidence type="ECO:0000313" key="8">
    <source>
        <dbReference type="EMBL" id="KAL3805471.1"/>
    </source>
</evidence>
<proteinExistence type="predicted"/>
<evidence type="ECO:0000256" key="3">
    <source>
        <dbReference type="ARBA" id="ARBA00022777"/>
    </source>
</evidence>
<evidence type="ECO:0000256" key="5">
    <source>
        <dbReference type="SAM" id="MobiDB-lite"/>
    </source>
</evidence>
<keyword evidence="9" id="KW-1185">Reference proteome</keyword>
<keyword evidence="2" id="KW-0547">Nucleotide-binding</keyword>
<dbReference type="Proteomes" id="UP001530315">
    <property type="component" value="Unassembled WGS sequence"/>
</dbReference>
<reference evidence="8 9" key="1">
    <citation type="submission" date="2024-10" db="EMBL/GenBank/DDBJ databases">
        <title>Updated reference genomes for cyclostephanoid diatoms.</title>
        <authorList>
            <person name="Roberts W.R."/>
            <person name="Alverson A.J."/>
        </authorList>
    </citation>
    <scope>NUCLEOTIDE SEQUENCE [LARGE SCALE GENOMIC DNA]</scope>
    <source>
        <strain evidence="8 9">AJA276-08</strain>
    </source>
</reference>
<dbReference type="PROSITE" id="PS51382">
    <property type="entry name" value="SPX"/>
    <property type="match status" value="1"/>
</dbReference>
<dbReference type="InterPro" id="IPR004331">
    <property type="entry name" value="SPX_dom"/>
</dbReference>
<evidence type="ECO:0000259" key="6">
    <source>
        <dbReference type="PROSITE" id="PS50011"/>
    </source>
</evidence>
<accession>A0ABD3R0E8</accession>
<dbReference type="InterPro" id="IPR011009">
    <property type="entry name" value="Kinase-like_dom_sf"/>
</dbReference>
<dbReference type="EMBL" id="JALLAZ020000031">
    <property type="protein sequence ID" value="KAL3805471.1"/>
    <property type="molecule type" value="Genomic_DNA"/>
</dbReference>
<keyword evidence="3" id="KW-0418">Kinase</keyword>
<evidence type="ECO:0000313" key="9">
    <source>
        <dbReference type="Proteomes" id="UP001530315"/>
    </source>
</evidence>
<dbReference type="PROSITE" id="PS50011">
    <property type="entry name" value="PROTEIN_KINASE_DOM"/>
    <property type="match status" value="1"/>
</dbReference>
<gene>
    <name evidence="8" type="ORF">ACHAW5_007143</name>
</gene>
<dbReference type="Pfam" id="PF00069">
    <property type="entry name" value="Pkinase"/>
    <property type="match status" value="1"/>
</dbReference>
<feature type="region of interest" description="Disordered" evidence="5">
    <location>
        <begin position="431"/>
        <end position="458"/>
    </location>
</feature>
<comment type="caution">
    <text evidence="8">The sequence shown here is derived from an EMBL/GenBank/DDBJ whole genome shotgun (WGS) entry which is preliminary data.</text>
</comment>
<feature type="compositionally biased region" description="Polar residues" evidence="5">
    <location>
        <begin position="435"/>
        <end position="458"/>
    </location>
</feature>
<dbReference type="Gene3D" id="1.10.510.10">
    <property type="entry name" value="Transferase(Phosphotransferase) domain 1"/>
    <property type="match status" value="1"/>
</dbReference>
<dbReference type="SMART" id="SM00220">
    <property type="entry name" value="S_TKc"/>
    <property type="match status" value="1"/>
</dbReference>
<evidence type="ECO:0000256" key="1">
    <source>
        <dbReference type="ARBA" id="ARBA00022679"/>
    </source>
</evidence>
<keyword evidence="4" id="KW-0067">ATP-binding</keyword>
<dbReference type="InterPro" id="IPR000719">
    <property type="entry name" value="Prot_kinase_dom"/>
</dbReference>
<dbReference type="AlphaFoldDB" id="A0ABD3R0E8"/>
<name>A0ABD3R0E8_9STRA</name>
<evidence type="ECO:0000259" key="7">
    <source>
        <dbReference type="PROSITE" id="PS51382"/>
    </source>
</evidence>
<keyword evidence="1" id="KW-0808">Transferase</keyword>
<dbReference type="GO" id="GO:0016301">
    <property type="term" value="F:kinase activity"/>
    <property type="evidence" value="ECO:0007669"/>
    <property type="project" value="UniProtKB-KW"/>
</dbReference>
<dbReference type="Gene3D" id="3.30.200.20">
    <property type="entry name" value="Phosphorylase Kinase, domain 1"/>
    <property type="match status" value="1"/>
</dbReference>
<dbReference type="Pfam" id="PF03105">
    <property type="entry name" value="SPX"/>
    <property type="match status" value="1"/>
</dbReference>